<gene>
    <name evidence="2" type="ORF">CPB84DRAFT_1762525</name>
</gene>
<dbReference type="EMBL" id="JADNYJ010000004">
    <property type="protein sequence ID" value="KAF8911664.1"/>
    <property type="molecule type" value="Genomic_DNA"/>
</dbReference>
<evidence type="ECO:0000256" key="1">
    <source>
        <dbReference type="SAM" id="MobiDB-lite"/>
    </source>
</evidence>
<evidence type="ECO:0000313" key="3">
    <source>
        <dbReference type="Proteomes" id="UP000724874"/>
    </source>
</evidence>
<feature type="compositionally biased region" description="Basic and acidic residues" evidence="1">
    <location>
        <begin position="118"/>
        <end position="131"/>
    </location>
</feature>
<feature type="compositionally biased region" description="Basic and acidic residues" evidence="1">
    <location>
        <begin position="18"/>
        <end position="27"/>
    </location>
</feature>
<dbReference type="Proteomes" id="UP000724874">
    <property type="component" value="Unassembled WGS sequence"/>
</dbReference>
<feature type="compositionally biased region" description="Low complexity" evidence="1">
    <location>
        <begin position="55"/>
        <end position="70"/>
    </location>
</feature>
<feature type="compositionally biased region" description="Polar residues" evidence="1">
    <location>
        <begin position="174"/>
        <end position="194"/>
    </location>
</feature>
<accession>A0A9P5NZF3</accession>
<sequence length="242" mass="25254">MESTEQKATTPPVPPKVKIQEQKEAQPKGKKTRGQQQPQTPQTPKTAQPPPPPAHSTTTKPTPTTEASETTHPKLPAPLVGAEEETKTKTATATKKLASNVGEEAQRRSETAAAVDRQQSEAEKGAKEDLSAGKNGNGAVTGTGGDGVTKTEIAGGAAAKQATEPTAEVIYFTSSASATDAKTGSAPSSTTSTEPLIPLPDATPFPPLAFDRQVSGFGRSPTSLFGQPTFEDSTKTWNFLEF</sequence>
<name>A0A9P5NZF3_GYMJU</name>
<evidence type="ECO:0000313" key="2">
    <source>
        <dbReference type="EMBL" id="KAF8911664.1"/>
    </source>
</evidence>
<dbReference type="AlphaFoldDB" id="A0A9P5NZF3"/>
<feature type="region of interest" description="Disordered" evidence="1">
    <location>
        <begin position="1"/>
        <end position="150"/>
    </location>
</feature>
<feature type="region of interest" description="Disordered" evidence="1">
    <location>
        <begin position="174"/>
        <end position="213"/>
    </location>
</feature>
<proteinExistence type="predicted"/>
<feature type="compositionally biased region" description="Gly residues" evidence="1">
    <location>
        <begin position="135"/>
        <end position="147"/>
    </location>
</feature>
<keyword evidence="3" id="KW-1185">Reference proteome</keyword>
<comment type="caution">
    <text evidence="2">The sequence shown here is derived from an EMBL/GenBank/DDBJ whole genome shotgun (WGS) entry which is preliminary data.</text>
</comment>
<organism evidence="2 3">
    <name type="scientific">Gymnopilus junonius</name>
    <name type="common">Spectacular rustgill mushroom</name>
    <name type="synonym">Gymnopilus spectabilis subsp. junonius</name>
    <dbReference type="NCBI Taxonomy" id="109634"/>
    <lineage>
        <taxon>Eukaryota</taxon>
        <taxon>Fungi</taxon>
        <taxon>Dikarya</taxon>
        <taxon>Basidiomycota</taxon>
        <taxon>Agaricomycotina</taxon>
        <taxon>Agaricomycetes</taxon>
        <taxon>Agaricomycetidae</taxon>
        <taxon>Agaricales</taxon>
        <taxon>Agaricineae</taxon>
        <taxon>Hymenogastraceae</taxon>
        <taxon>Gymnopilus</taxon>
    </lineage>
</organism>
<reference evidence="2" key="1">
    <citation type="submission" date="2020-11" db="EMBL/GenBank/DDBJ databases">
        <authorList>
            <consortium name="DOE Joint Genome Institute"/>
            <person name="Ahrendt S."/>
            <person name="Riley R."/>
            <person name="Andreopoulos W."/>
            <person name="LaButti K."/>
            <person name="Pangilinan J."/>
            <person name="Ruiz-duenas F.J."/>
            <person name="Barrasa J.M."/>
            <person name="Sanchez-Garcia M."/>
            <person name="Camarero S."/>
            <person name="Miyauchi S."/>
            <person name="Serrano A."/>
            <person name="Linde D."/>
            <person name="Babiker R."/>
            <person name="Drula E."/>
            <person name="Ayuso-Fernandez I."/>
            <person name="Pacheco R."/>
            <person name="Padilla G."/>
            <person name="Ferreira P."/>
            <person name="Barriuso J."/>
            <person name="Kellner H."/>
            <person name="Castanera R."/>
            <person name="Alfaro M."/>
            <person name="Ramirez L."/>
            <person name="Pisabarro A.G."/>
            <person name="Kuo A."/>
            <person name="Tritt A."/>
            <person name="Lipzen A."/>
            <person name="He G."/>
            <person name="Yan M."/>
            <person name="Ng V."/>
            <person name="Cullen D."/>
            <person name="Martin F."/>
            <person name="Rosso M.-N."/>
            <person name="Henrissat B."/>
            <person name="Hibbett D."/>
            <person name="Martinez A.T."/>
            <person name="Grigoriev I.V."/>
        </authorList>
    </citation>
    <scope>NUCLEOTIDE SEQUENCE</scope>
    <source>
        <strain evidence="2">AH 44721</strain>
    </source>
</reference>
<feature type="compositionally biased region" description="Pro residues" evidence="1">
    <location>
        <begin position="197"/>
        <end position="207"/>
    </location>
</feature>
<protein>
    <submittedName>
        <fullName evidence="2">Uncharacterized protein</fullName>
    </submittedName>
</protein>
<feature type="compositionally biased region" description="Low complexity" evidence="1">
    <location>
        <begin position="35"/>
        <end position="46"/>
    </location>
</feature>